<dbReference type="AlphaFoldDB" id="A0A6P7TQY0"/>
<evidence type="ECO:0000313" key="3">
    <source>
        <dbReference type="RefSeq" id="XP_029651316.1"/>
    </source>
</evidence>
<dbReference type="Gene3D" id="3.30.70.270">
    <property type="match status" value="1"/>
</dbReference>
<dbReference type="SUPFAM" id="SSF56672">
    <property type="entry name" value="DNA/RNA polymerases"/>
    <property type="match status" value="1"/>
</dbReference>
<keyword evidence="2" id="KW-1185">Reference proteome</keyword>
<dbReference type="InterPro" id="IPR000477">
    <property type="entry name" value="RT_dom"/>
</dbReference>
<evidence type="ECO:0000259" key="1">
    <source>
        <dbReference type="Pfam" id="PF00078"/>
    </source>
</evidence>
<dbReference type="InterPro" id="IPR050951">
    <property type="entry name" value="Retrovirus_Pol_polyprotein"/>
</dbReference>
<feature type="domain" description="Reverse transcriptase" evidence="1">
    <location>
        <begin position="161"/>
        <end position="223"/>
    </location>
</feature>
<dbReference type="KEGG" id="osn:115224546"/>
<organism evidence="2 3">
    <name type="scientific">Octopus sinensis</name>
    <name type="common">East Asian common octopus</name>
    <dbReference type="NCBI Taxonomy" id="2607531"/>
    <lineage>
        <taxon>Eukaryota</taxon>
        <taxon>Metazoa</taxon>
        <taxon>Spiralia</taxon>
        <taxon>Lophotrochozoa</taxon>
        <taxon>Mollusca</taxon>
        <taxon>Cephalopoda</taxon>
        <taxon>Coleoidea</taxon>
        <taxon>Octopodiformes</taxon>
        <taxon>Octopoda</taxon>
        <taxon>Incirrata</taxon>
        <taxon>Octopodidae</taxon>
        <taxon>Octopus</taxon>
    </lineage>
</organism>
<proteinExistence type="predicted"/>
<dbReference type="PANTHER" id="PTHR37984:SF5">
    <property type="entry name" value="PROTEIN NYNRIN-LIKE"/>
    <property type="match status" value="1"/>
</dbReference>
<gene>
    <name evidence="3" type="primary">LOC115224546</name>
</gene>
<name>A0A6P7TQY0_9MOLL</name>
<dbReference type="InterPro" id="IPR043128">
    <property type="entry name" value="Rev_trsase/Diguanyl_cyclase"/>
</dbReference>
<dbReference type="InterPro" id="IPR043502">
    <property type="entry name" value="DNA/RNA_pol_sf"/>
</dbReference>
<sequence length="224" mass="25612">MFGTDWLGLFDLGDHPINLFCKNINDCSSSKNTASDELKKKILNAFSEILSDKLGLRTKTEACFQIKENAIQVFKPKRTVPFAAIKHVDEELDRLEKIGVIQKVEYAKWSAPTSCIKKKKKIKVCSNFFTGLNECVEMCHYPLRTPEDIFTKLNGGTIFSKLNIHKGLYKYDRFPFGLKVAPTIFQQVMDAVLADCEFTIPYLDDILIKSESRDQHVEQVKCVF</sequence>
<evidence type="ECO:0000313" key="2">
    <source>
        <dbReference type="Proteomes" id="UP000515154"/>
    </source>
</evidence>
<dbReference type="PANTHER" id="PTHR37984">
    <property type="entry name" value="PROTEIN CBG26694"/>
    <property type="match status" value="1"/>
</dbReference>
<dbReference type="Proteomes" id="UP000515154">
    <property type="component" value="Linkage group LG25"/>
</dbReference>
<accession>A0A6P7TQY0</accession>
<protein>
    <submittedName>
        <fullName evidence="3">Uncharacterized protein K02A2.6-like</fullName>
    </submittedName>
</protein>
<dbReference type="Pfam" id="PF00078">
    <property type="entry name" value="RVT_1"/>
    <property type="match status" value="1"/>
</dbReference>
<reference evidence="3" key="1">
    <citation type="submission" date="2025-08" db="UniProtKB">
        <authorList>
            <consortium name="RefSeq"/>
        </authorList>
    </citation>
    <scope>IDENTIFICATION</scope>
</reference>
<dbReference type="RefSeq" id="XP_029651316.1">
    <property type="nucleotide sequence ID" value="XM_029795456.1"/>
</dbReference>